<accession>A0A418MII3</accession>
<dbReference type="Proteomes" id="UP000283523">
    <property type="component" value="Unassembled WGS sequence"/>
</dbReference>
<protein>
    <recommendedName>
        <fullName evidence="4">DUF4386 family protein</fullName>
    </recommendedName>
</protein>
<keyword evidence="1" id="KW-1133">Transmembrane helix</keyword>
<keyword evidence="3" id="KW-1185">Reference proteome</keyword>
<organism evidence="2 3">
    <name type="scientific">Fibrisoma montanum</name>
    <dbReference type="NCBI Taxonomy" id="2305895"/>
    <lineage>
        <taxon>Bacteria</taxon>
        <taxon>Pseudomonadati</taxon>
        <taxon>Bacteroidota</taxon>
        <taxon>Cytophagia</taxon>
        <taxon>Cytophagales</taxon>
        <taxon>Spirosomataceae</taxon>
        <taxon>Fibrisoma</taxon>
    </lineage>
</organism>
<reference evidence="2 3" key="1">
    <citation type="submission" date="2018-08" db="EMBL/GenBank/DDBJ databases">
        <title>Fibrisoma montanum sp. nov., isolated from Danxia mountain soil.</title>
        <authorList>
            <person name="Huang Y."/>
        </authorList>
    </citation>
    <scope>NUCLEOTIDE SEQUENCE [LARGE SCALE GENOMIC DNA]</scope>
    <source>
        <strain evidence="2 3">HYT19</strain>
    </source>
</reference>
<dbReference type="PROSITE" id="PS51257">
    <property type="entry name" value="PROKAR_LIPOPROTEIN"/>
    <property type="match status" value="1"/>
</dbReference>
<feature type="transmembrane region" description="Helical" evidence="1">
    <location>
        <begin position="48"/>
        <end position="68"/>
    </location>
</feature>
<dbReference type="EMBL" id="QXED01000001">
    <property type="protein sequence ID" value="RIV27141.1"/>
    <property type="molecule type" value="Genomic_DNA"/>
</dbReference>
<dbReference type="RefSeq" id="WP_119665992.1">
    <property type="nucleotide sequence ID" value="NZ_QXED01000001.1"/>
</dbReference>
<dbReference type="OrthoDB" id="965937at2"/>
<evidence type="ECO:0000256" key="1">
    <source>
        <dbReference type="SAM" id="Phobius"/>
    </source>
</evidence>
<gene>
    <name evidence="2" type="ORF">DYU11_02155</name>
</gene>
<comment type="caution">
    <text evidence="2">The sequence shown here is derived from an EMBL/GenBank/DDBJ whole genome shotgun (WGS) entry which is preliminary data.</text>
</comment>
<keyword evidence="1" id="KW-0812">Transmembrane</keyword>
<name>A0A418MII3_9BACT</name>
<evidence type="ECO:0000313" key="3">
    <source>
        <dbReference type="Proteomes" id="UP000283523"/>
    </source>
</evidence>
<dbReference type="AlphaFoldDB" id="A0A418MII3"/>
<evidence type="ECO:0000313" key="2">
    <source>
        <dbReference type="EMBL" id="RIV27141.1"/>
    </source>
</evidence>
<evidence type="ECO:0008006" key="4">
    <source>
        <dbReference type="Google" id="ProtNLM"/>
    </source>
</evidence>
<proteinExistence type="predicted"/>
<sequence length="75" mass="8509">MRQSLILLCVVFGVLACFIGYCAALIDWVQDIRSGLYQTNYREAFWETVALLAYNVLAVKFLASKVLLDFTNPTK</sequence>
<keyword evidence="1" id="KW-0472">Membrane</keyword>